<evidence type="ECO:0000313" key="2">
    <source>
        <dbReference type="EMBL" id="GAH80785.1"/>
    </source>
</evidence>
<feature type="non-terminal residue" evidence="2">
    <location>
        <position position="1"/>
    </location>
</feature>
<evidence type="ECO:0008006" key="3">
    <source>
        <dbReference type="Google" id="ProtNLM"/>
    </source>
</evidence>
<name>X1JGX5_9ZZZZ</name>
<sequence length="32" mass="3377">GSLLLAQLGWNAVTGLAVVTSLAALAVRIWRR</sequence>
<evidence type="ECO:0000256" key="1">
    <source>
        <dbReference type="SAM" id="Phobius"/>
    </source>
</evidence>
<comment type="caution">
    <text evidence="2">The sequence shown here is derived from an EMBL/GenBank/DDBJ whole genome shotgun (WGS) entry which is preliminary data.</text>
</comment>
<gene>
    <name evidence="2" type="ORF">S03H2_68130</name>
</gene>
<accession>X1JGX5</accession>
<organism evidence="2">
    <name type="scientific">marine sediment metagenome</name>
    <dbReference type="NCBI Taxonomy" id="412755"/>
    <lineage>
        <taxon>unclassified sequences</taxon>
        <taxon>metagenomes</taxon>
        <taxon>ecological metagenomes</taxon>
    </lineage>
</organism>
<keyword evidence="1" id="KW-0472">Membrane</keyword>
<proteinExistence type="predicted"/>
<keyword evidence="1" id="KW-0812">Transmembrane</keyword>
<dbReference type="EMBL" id="BARU01044738">
    <property type="protein sequence ID" value="GAH80785.1"/>
    <property type="molecule type" value="Genomic_DNA"/>
</dbReference>
<protein>
    <recommendedName>
        <fullName evidence="3">MFS transporter</fullName>
    </recommendedName>
</protein>
<keyword evidence="1" id="KW-1133">Transmembrane helix</keyword>
<feature type="transmembrane region" description="Helical" evidence="1">
    <location>
        <begin position="12"/>
        <end position="30"/>
    </location>
</feature>
<dbReference type="AlphaFoldDB" id="X1JGX5"/>
<reference evidence="2" key="1">
    <citation type="journal article" date="2014" name="Front. Microbiol.">
        <title>High frequency of phylogenetically diverse reductive dehalogenase-homologous genes in deep subseafloor sedimentary metagenomes.</title>
        <authorList>
            <person name="Kawai M."/>
            <person name="Futagami T."/>
            <person name="Toyoda A."/>
            <person name="Takaki Y."/>
            <person name="Nishi S."/>
            <person name="Hori S."/>
            <person name="Arai W."/>
            <person name="Tsubouchi T."/>
            <person name="Morono Y."/>
            <person name="Uchiyama I."/>
            <person name="Ito T."/>
            <person name="Fujiyama A."/>
            <person name="Inagaki F."/>
            <person name="Takami H."/>
        </authorList>
    </citation>
    <scope>NUCLEOTIDE SEQUENCE</scope>
    <source>
        <strain evidence="2">Expedition CK06-06</strain>
    </source>
</reference>